<reference evidence="1 2" key="2">
    <citation type="journal article" date="2022" name="Mol. Ecol. Resour.">
        <title>The genomes of chicory, endive, great burdock and yacon provide insights into Asteraceae paleo-polyploidization history and plant inulin production.</title>
        <authorList>
            <person name="Fan W."/>
            <person name="Wang S."/>
            <person name="Wang H."/>
            <person name="Wang A."/>
            <person name="Jiang F."/>
            <person name="Liu H."/>
            <person name="Zhao H."/>
            <person name="Xu D."/>
            <person name="Zhang Y."/>
        </authorList>
    </citation>
    <scope>NUCLEOTIDE SEQUENCE [LARGE SCALE GENOMIC DNA]</scope>
    <source>
        <strain evidence="2">cv. Punajuju</strain>
        <tissue evidence="1">Leaves</tissue>
    </source>
</reference>
<name>A0ACB9H2M1_CICIN</name>
<sequence>MASLTCTNFTLLNAAAILLQITGLSLFVFGFFPIKPALSGVRNSGRESFRSSSCDSIEDQNLTAVHPDQLKSLYQLGFHLVTRKVDEIGFPGVPVSKKNMEGVDTTKLNALDVLPHEVGVVNLLTTNGISPCDNYLIDIGYVDHGASIDYIPNEGLHVGNSSLGSPFPMFCNKGNFGIQNSLTDSIPESECQSYFLGNIFRTKSKTVDNFEDYSKSFIDQEDDERNLPLHFQTG</sequence>
<proteinExistence type="predicted"/>
<dbReference type="Proteomes" id="UP001055811">
    <property type="component" value="Linkage Group LG01"/>
</dbReference>
<comment type="caution">
    <text evidence="1">The sequence shown here is derived from an EMBL/GenBank/DDBJ whole genome shotgun (WGS) entry which is preliminary data.</text>
</comment>
<evidence type="ECO:0000313" key="1">
    <source>
        <dbReference type="EMBL" id="KAI3789975.1"/>
    </source>
</evidence>
<keyword evidence="2" id="KW-1185">Reference proteome</keyword>
<accession>A0ACB9H2M1</accession>
<evidence type="ECO:0000313" key="2">
    <source>
        <dbReference type="Proteomes" id="UP001055811"/>
    </source>
</evidence>
<protein>
    <submittedName>
        <fullName evidence="1">Uncharacterized protein</fullName>
    </submittedName>
</protein>
<organism evidence="1 2">
    <name type="scientific">Cichorium intybus</name>
    <name type="common">Chicory</name>
    <dbReference type="NCBI Taxonomy" id="13427"/>
    <lineage>
        <taxon>Eukaryota</taxon>
        <taxon>Viridiplantae</taxon>
        <taxon>Streptophyta</taxon>
        <taxon>Embryophyta</taxon>
        <taxon>Tracheophyta</taxon>
        <taxon>Spermatophyta</taxon>
        <taxon>Magnoliopsida</taxon>
        <taxon>eudicotyledons</taxon>
        <taxon>Gunneridae</taxon>
        <taxon>Pentapetalae</taxon>
        <taxon>asterids</taxon>
        <taxon>campanulids</taxon>
        <taxon>Asterales</taxon>
        <taxon>Asteraceae</taxon>
        <taxon>Cichorioideae</taxon>
        <taxon>Cichorieae</taxon>
        <taxon>Cichoriinae</taxon>
        <taxon>Cichorium</taxon>
    </lineage>
</organism>
<gene>
    <name evidence="1" type="ORF">L2E82_02783</name>
</gene>
<dbReference type="EMBL" id="CM042009">
    <property type="protein sequence ID" value="KAI3789975.1"/>
    <property type="molecule type" value="Genomic_DNA"/>
</dbReference>
<reference evidence="2" key="1">
    <citation type="journal article" date="2022" name="Mol. Ecol. Resour.">
        <title>The genomes of chicory, endive, great burdock and yacon provide insights into Asteraceae palaeo-polyploidization history and plant inulin production.</title>
        <authorList>
            <person name="Fan W."/>
            <person name="Wang S."/>
            <person name="Wang H."/>
            <person name="Wang A."/>
            <person name="Jiang F."/>
            <person name="Liu H."/>
            <person name="Zhao H."/>
            <person name="Xu D."/>
            <person name="Zhang Y."/>
        </authorList>
    </citation>
    <scope>NUCLEOTIDE SEQUENCE [LARGE SCALE GENOMIC DNA]</scope>
    <source>
        <strain evidence="2">cv. Punajuju</strain>
    </source>
</reference>